<dbReference type="EC" id="3.6.1.7" evidence="2 4"/>
<dbReference type="Gene3D" id="3.30.70.100">
    <property type="match status" value="1"/>
</dbReference>
<proteinExistence type="inferred from homology"/>
<dbReference type="InterPro" id="IPR020456">
    <property type="entry name" value="Acylphosphatase"/>
</dbReference>
<dbReference type="InterPro" id="IPR017968">
    <property type="entry name" value="Acylphosphatase_CS"/>
</dbReference>
<protein>
    <recommendedName>
        <fullName evidence="2 4">acylphosphatase</fullName>
        <ecNumber evidence="2 4">3.6.1.7</ecNumber>
    </recommendedName>
</protein>
<evidence type="ECO:0000256" key="4">
    <source>
        <dbReference type="PROSITE-ProRule" id="PRU00520"/>
    </source>
</evidence>
<dbReference type="PANTHER" id="PTHR47268:SF4">
    <property type="entry name" value="ACYLPHOSPHATASE"/>
    <property type="match status" value="1"/>
</dbReference>
<sequence length="91" mass="9528">MKSVHLTVAGRVQGVGYRAWCRDEAVRRGLSGWVRNRASGDVEAVIAGEPAIVDDMLAALWTGPSSASVSAVDVAESDEVPDGEFAVRATA</sequence>
<dbReference type="GO" id="GO:0003998">
    <property type="term" value="F:acylphosphatase activity"/>
    <property type="evidence" value="ECO:0007669"/>
    <property type="project" value="UniProtKB-EC"/>
</dbReference>
<organism evidence="7">
    <name type="scientific">Aurantimonas coralicida</name>
    <dbReference type="NCBI Taxonomy" id="182270"/>
    <lineage>
        <taxon>Bacteria</taxon>
        <taxon>Pseudomonadati</taxon>
        <taxon>Pseudomonadota</taxon>
        <taxon>Alphaproteobacteria</taxon>
        <taxon>Hyphomicrobiales</taxon>
        <taxon>Aurantimonadaceae</taxon>
        <taxon>Aurantimonas</taxon>
    </lineage>
</organism>
<reference evidence="7" key="1">
    <citation type="journal article" date="2015" name="Proc. Natl. Acad. Sci. U.S.A.">
        <title>Bacterial clade with the ribosomal RNA operon on a small plasmid rather than the chromosome.</title>
        <authorList>
            <person name="Anda M."/>
            <person name="Ohtsubo Y."/>
            <person name="Okubo T."/>
            <person name="Sugawara M."/>
            <person name="Nagata Y."/>
            <person name="Tsuda M."/>
            <person name="Minamisawa K."/>
            <person name="Mitsui H."/>
        </authorList>
    </citation>
    <scope>NUCLEOTIDE SEQUENCE</scope>
    <source>
        <strain evidence="7">DSM 14790</strain>
    </source>
</reference>
<dbReference type="SUPFAM" id="SSF54975">
    <property type="entry name" value="Acylphosphatase/BLUF domain-like"/>
    <property type="match status" value="1"/>
</dbReference>
<comment type="similarity">
    <text evidence="1 5">Belongs to the acylphosphatase family.</text>
</comment>
<dbReference type="PROSITE" id="PS51160">
    <property type="entry name" value="ACYLPHOSPHATASE_3"/>
    <property type="match status" value="1"/>
</dbReference>
<dbReference type="InterPro" id="IPR036046">
    <property type="entry name" value="Acylphosphatase-like_dom_sf"/>
</dbReference>
<evidence type="ECO:0000256" key="1">
    <source>
        <dbReference type="ARBA" id="ARBA00005614"/>
    </source>
</evidence>
<dbReference type="PRINTS" id="PR00112">
    <property type="entry name" value="ACYLPHPHTASE"/>
</dbReference>
<dbReference type="RefSeq" id="WP_024350580.1">
    <property type="nucleotide sequence ID" value="NZ_BBWN01000016.1"/>
</dbReference>
<dbReference type="PROSITE" id="PS00151">
    <property type="entry name" value="ACYLPHOSPHATASE_2"/>
    <property type="match status" value="1"/>
</dbReference>
<accession>A0A0P0YZ91</accession>
<dbReference type="AlphaFoldDB" id="A0A0P0YZ91"/>
<evidence type="ECO:0000313" key="7">
    <source>
        <dbReference type="EMBL" id="BAT26987.1"/>
    </source>
</evidence>
<dbReference type="Pfam" id="PF00708">
    <property type="entry name" value="Acylphosphatase"/>
    <property type="match status" value="1"/>
</dbReference>
<dbReference type="EMBL" id="LC066374">
    <property type="protein sequence ID" value="BAT26987.1"/>
    <property type="molecule type" value="Genomic_DNA"/>
</dbReference>
<evidence type="ECO:0000259" key="6">
    <source>
        <dbReference type="PROSITE" id="PS51160"/>
    </source>
</evidence>
<name>A0A0P0YZ91_9HYPH</name>
<comment type="catalytic activity">
    <reaction evidence="3 4">
        <text>an acyl phosphate + H2O = a carboxylate + phosphate + H(+)</text>
        <dbReference type="Rhea" id="RHEA:14965"/>
        <dbReference type="ChEBI" id="CHEBI:15377"/>
        <dbReference type="ChEBI" id="CHEBI:15378"/>
        <dbReference type="ChEBI" id="CHEBI:29067"/>
        <dbReference type="ChEBI" id="CHEBI:43474"/>
        <dbReference type="ChEBI" id="CHEBI:59918"/>
        <dbReference type="EC" id="3.6.1.7"/>
    </reaction>
</comment>
<feature type="domain" description="Acylphosphatase-like" evidence="6">
    <location>
        <begin position="3"/>
        <end position="89"/>
    </location>
</feature>
<feature type="active site" evidence="4">
    <location>
        <position position="18"/>
    </location>
</feature>
<evidence type="ECO:0000256" key="5">
    <source>
        <dbReference type="RuleBase" id="RU004168"/>
    </source>
</evidence>
<keyword evidence="4" id="KW-0378">Hydrolase</keyword>
<feature type="active site" evidence="4">
    <location>
        <position position="36"/>
    </location>
</feature>
<evidence type="ECO:0000256" key="3">
    <source>
        <dbReference type="ARBA" id="ARBA00047645"/>
    </source>
</evidence>
<evidence type="ECO:0000256" key="2">
    <source>
        <dbReference type="ARBA" id="ARBA00012150"/>
    </source>
</evidence>
<dbReference type="InterPro" id="IPR001792">
    <property type="entry name" value="Acylphosphatase-like_dom"/>
</dbReference>
<dbReference type="PANTHER" id="PTHR47268">
    <property type="entry name" value="ACYLPHOSPHATASE"/>
    <property type="match status" value="1"/>
</dbReference>